<dbReference type="Proteomes" id="UP000030104">
    <property type="component" value="Unassembled WGS sequence"/>
</dbReference>
<keyword evidence="3" id="KW-0560">Oxidoreductase</keyword>
<proteinExistence type="inferred from homology"/>
<evidence type="ECO:0000256" key="1">
    <source>
        <dbReference type="ARBA" id="ARBA00006484"/>
    </source>
</evidence>
<dbReference type="GO" id="GO:0016616">
    <property type="term" value="F:oxidoreductase activity, acting on the CH-OH group of donors, NAD or NADP as acceptor"/>
    <property type="evidence" value="ECO:0007669"/>
    <property type="project" value="TreeGrafter"/>
</dbReference>
<dbReference type="PANTHER" id="PTHR42760:SF115">
    <property type="entry name" value="3-OXOACYL-[ACYL-CARRIER-PROTEIN] REDUCTASE FABG"/>
    <property type="match status" value="1"/>
</dbReference>
<dbReference type="SUPFAM" id="SSF51735">
    <property type="entry name" value="NAD(P)-binding Rossmann-fold domains"/>
    <property type="match status" value="1"/>
</dbReference>
<evidence type="ECO:0000313" key="4">
    <source>
        <dbReference type="EMBL" id="KGO74463.1"/>
    </source>
</evidence>
<gene>
    <name evidence="4" type="ORF">PITC_021570</name>
</gene>
<organism evidence="4 5">
    <name type="scientific">Penicillium italicum</name>
    <name type="common">Blue mold</name>
    <dbReference type="NCBI Taxonomy" id="40296"/>
    <lineage>
        <taxon>Eukaryota</taxon>
        <taxon>Fungi</taxon>
        <taxon>Dikarya</taxon>
        <taxon>Ascomycota</taxon>
        <taxon>Pezizomycotina</taxon>
        <taxon>Eurotiomycetes</taxon>
        <taxon>Eurotiomycetidae</taxon>
        <taxon>Eurotiales</taxon>
        <taxon>Aspergillaceae</taxon>
        <taxon>Penicillium</taxon>
    </lineage>
</organism>
<name>A0A0A2L5J1_PENIT</name>
<dbReference type="OrthoDB" id="4365463at2759"/>
<reference evidence="4 5" key="1">
    <citation type="journal article" date="2015" name="Mol. Plant Microbe Interact.">
        <title>Genome, transcriptome, and functional analyses of Penicillium expansum provide new insights into secondary metabolism and pathogenicity.</title>
        <authorList>
            <person name="Ballester A.R."/>
            <person name="Marcet-Houben M."/>
            <person name="Levin E."/>
            <person name="Sela N."/>
            <person name="Selma-Lazaro C."/>
            <person name="Carmona L."/>
            <person name="Wisniewski M."/>
            <person name="Droby S."/>
            <person name="Gonzalez-Candelas L."/>
            <person name="Gabaldon T."/>
        </authorList>
    </citation>
    <scope>NUCLEOTIDE SEQUENCE [LARGE SCALE GENOMIC DNA]</scope>
    <source>
        <strain evidence="4 5">PHI-1</strain>
    </source>
</reference>
<evidence type="ECO:0000256" key="2">
    <source>
        <dbReference type="ARBA" id="ARBA00022857"/>
    </source>
</evidence>
<dbReference type="AlphaFoldDB" id="A0A0A2L5J1"/>
<evidence type="ECO:0000313" key="5">
    <source>
        <dbReference type="Proteomes" id="UP000030104"/>
    </source>
</evidence>
<dbReference type="Gene3D" id="3.40.50.720">
    <property type="entry name" value="NAD(P)-binding Rossmann-like Domain"/>
    <property type="match status" value="1"/>
</dbReference>
<protein>
    <submittedName>
        <fullName evidence="4">Glucose/ribitol dehydrogenase</fullName>
    </submittedName>
</protein>
<dbReference type="PANTHER" id="PTHR42760">
    <property type="entry name" value="SHORT-CHAIN DEHYDROGENASES/REDUCTASES FAMILY MEMBER"/>
    <property type="match status" value="1"/>
</dbReference>
<dbReference type="EMBL" id="JQGA01000614">
    <property type="protein sequence ID" value="KGO74463.1"/>
    <property type="molecule type" value="Genomic_DNA"/>
</dbReference>
<dbReference type="InterPro" id="IPR002347">
    <property type="entry name" value="SDR_fam"/>
</dbReference>
<dbReference type="PhylomeDB" id="A0A0A2L5J1"/>
<dbReference type="Pfam" id="PF13561">
    <property type="entry name" value="adh_short_C2"/>
    <property type="match status" value="1"/>
</dbReference>
<dbReference type="InterPro" id="IPR020904">
    <property type="entry name" value="Sc_DH/Rdtase_CS"/>
</dbReference>
<dbReference type="PROSITE" id="PS00061">
    <property type="entry name" value="ADH_SHORT"/>
    <property type="match status" value="1"/>
</dbReference>
<dbReference type="OMA" id="AERYMEM"/>
<dbReference type="HOGENOM" id="CLU_010194_47_3_1"/>
<keyword evidence="5" id="KW-1185">Reference proteome</keyword>
<keyword evidence="2" id="KW-0521">NADP</keyword>
<dbReference type="InterPro" id="IPR036291">
    <property type="entry name" value="NAD(P)-bd_dom_sf"/>
</dbReference>
<dbReference type="PRINTS" id="PR00081">
    <property type="entry name" value="GDHRDH"/>
</dbReference>
<comment type="similarity">
    <text evidence="1">Belongs to the short-chain dehydrogenases/reductases (SDR) family.</text>
</comment>
<dbReference type="CDD" id="cd05233">
    <property type="entry name" value="SDR_c"/>
    <property type="match status" value="1"/>
</dbReference>
<dbReference type="STRING" id="40296.A0A0A2L5J1"/>
<sequence length="160" mass="17739">MMEEIWASQVDLNLKSVFLMCQHVLPVIEQQGYGAVVSVARIASLRYNRKPQVGYSATKVAIIQLMTTTAVIYAPKGVCLSTVVPRLMDTPYTKCMVSRYAEGQAERYMEMRHAHGPIGKMGNAWDVANAVLFLVSEETQYITGQDLIVDDGKTSSMGRT</sequence>
<evidence type="ECO:0000256" key="3">
    <source>
        <dbReference type="ARBA" id="ARBA00023002"/>
    </source>
</evidence>
<comment type="caution">
    <text evidence="4">The sequence shown here is derived from an EMBL/GenBank/DDBJ whole genome shotgun (WGS) entry which is preliminary data.</text>
</comment>
<accession>A0A0A2L5J1</accession>